<reference evidence="1 2" key="1">
    <citation type="submission" date="2016-02" db="EMBL/GenBank/DDBJ databases">
        <title>Biosynthesis of antibiotic leucinostatins and their inhibition on Phytophthora in bio-control Purpureocillium lilacinum.</title>
        <authorList>
            <person name="Wang G."/>
            <person name="Liu Z."/>
            <person name="Lin R."/>
            <person name="Li E."/>
            <person name="Mao Z."/>
            <person name="Ling J."/>
            <person name="Yin W."/>
            <person name="Xie B."/>
        </authorList>
    </citation>
    <scope>NUCLEOTIDE SEQUENCE [LARGE SCALE GENOMIC DNA]</scope>
    <source>
        <strain evidence="1">PLFJ-1</strain>
    </source>
</reference>
<dbReference type="Proteomes" id="UP000078340">
    <property type="component" value="Unassembled WGS sequence"/>
</dbReference>
<sequence>MCIRDRCSAAHVGPMLPGVFVCELPPWQLSGGSKPSKRLCRIFFFFSRMSCGIVRADWDANNSGGSWSA</sequence>
<organism evidence="1 2">
    <name type="scientific">Purpureocillium lilacinum</name>
    <name type="common">Paecilomyces lilacinus</name>
    <dbReference type="NCBI Taxonomy" id="33203"/>
    <lineage>
        <taxon>Eukaryota</taxon>
        <taxon>Fungi</taxon>
        <taxon>Dikarya</taxon>
        <taxon>Ascomycota</taxon>
        <taxon>Pezizomycotina</taxon>
        <taxon>Sordariomycetes</taxon>
        <taxon>Hypocreomycetidae</taxon>
        <taxon>Hypocreales</taxon>
        <taxon>Ophiocordycipitaceae</taxon>
        <taxon>Purpureocillium</taxon>
    </lineage>
</organism>
<dbReference type="AlphaFoldDB" id="A0A179HU63"/>
<comment type="caution">
    <text evidence="1">The sequence shown here is derived from an EMBL/GenBank/DDBJ whole genome shotgun (WGS) entry which is preliminary data.</text>
</comment>
<accession>A0A179HU63</accession>
<name>A0A179HU63_PURLI</name>
<proteinExistence type="predicted"/>
<evidence type="ECO:0000313" key="2">
    <source>
        <dbReference type="Proteomes" id="UP000078340"/>
    </source>
</evidence>
<protein>
    <submittedName>
        <fullName evidence="1">Uncharacterized protein</fullName>
    </submittedName>
</protein>
<evidence type="ECO:0000313" key="1">
    <source>
        <dbReference type="EMBL" id="OAQ93111.1"/>
    </source>
</evidence>
<dbReference type="EMBL" id="LSBI01000002">
    <property type="protein sequence ID" value="OAQ93111.1"/>
    <property type="molecule type" value="Genomic_DNA"/>
</dbReference>
<gene>
    <name evidence="1" type="ORF">VFPFJ_02272</name>
</gene>